<name>B8FG84_DESAL</name>
<keyword evidence="3" id="KW-0813">Transport</keyword>
<comment type="subcellular location">
    <subcellularLocation>
        <location evidence="1">Membrane</location>
        <topology evidence="1">Multi-pass membrane protein</topology>
    </subcellularLocation>
</comment>
<keyword evidence="9" id="KW-1185">Reference proteome</keyword>
<dbReference type="AlphaFoldDB" id="B8FG84"/>
<evidence type="ECO:0000313" key="9">
    <source>
        <dbReference type="Proteomes" id="UP000000739"/>
    </source>
</evidence>
<gene>
    <name evidence="8" type="ordered locus">Dalk_2069</name>
</gene>
<dbReference type="Pfam" id="PF00860">
    <property type="entry name" value="Xan_ur_permease"/>
    <property type="match status" value="1"/>
</dbReference>
<feature type="transmembrane region" description="Helical" evidence="7">
    <location>
        <begin position="132"/>
        <end position="152"/>
    </location>
</feature>
<dbReference type="EMBL" id="CP001322">
    <property type="protein sequence ID" value="ACL03764.1"/>
    <property type="molecule type" value="Genomic_DNA"/>
</dbReference>
<accession>B8FG84</accession>
<dbReference type="PANTHER" id="PTHR42810:SF2">
    <property type="entry name" value="PURINE PERMEASE C1399.01C-RELATED"/>
    <property type="match status" value="1"/>
</dbReference>
<protein>
    <submittedName>
        <fullName evidence="8">Xanthine/uracil/vitamin C permease</fullName>
    </submittedName>
</protein>
<keyword evidence="5 7" id="KW-1133">Transmembrane helix</keyword>
<organism evidence="8 9">
    <name type="scientific">Desulfatibacillum aliphaticivorans</name>
    <dbReference type="NCBI Taxonomy" id="218208"/>
    <lineage>
        <taxon>Bacteria</taxon>
        <taxon>Pseudomonadati</taxon>
        <taxon>Thermodesulfobacteriota</taxon>
        <taxon>Desulfobacteria</taxon>
        <taxon>Desulfobacterales</taxon>
        <taxon>Desulfatibacillaceae</taxon>
        <taxon>Desulfatibacillum</taxon>
    </lineage>
</organism>
<evidence type="ECO:0000256" key="3">
    <source>
        <dbReference type="ARBA" id="ARBA00022448"/>
    </source>
</evidence>
<feature type="transmembrane region" description="Helical" evidence="7">
    <location>
        <begin position="53"/>
        <end position="70"/>
    </location>
</feature>
<dbReference type="KEGG" id="dal:Dalk_2069"/>
<dbReference type="InterPro" id="IPR006043">
    <property type="entry name" value="NCS2"/>
</dbReference>
<proteinExistence type="inferred from homology"/>
<feature type="transmembrane region" description="Helical" evidence="7">
    <location>
        <begin position="289"/>
        <end position="307"/>
    </location>
</feature>
<evidence type="ECO:0000256" key="4">
    <source>
        <dbReference type="ARBA" id="ARBA00022692"/>
    </source>
</evidence>
<feature type="transmembrane region" description="Helical" evidence="7">
    <location>
        <begin position="415"/>
        <end position="434"/>
    </location>
</feature>
<evidence type="ECO:0000256" key="1">
    <source>
        <dbReference type="ARBA" id="ARBA00004141"/>
    </source>
</evidence>
<dbReference type="Proteomes" id="UP000000739">
    <property type="component" value="Chromosome"/>
</dbReference>
<comment type="similarity">
    <text evidence="2">Belongs to the nucleobase:cation symporter-2 (NCS2) (TC 2.A.40) family.</text>
</comment>
<dbReference type="NCBIfam" id="NF037981">
    <property type="entry name" value="NCS2_1"/>
    <property type="match status" value="1"/>
</dbReference>
<evidence type="ECO:0000256" key="5">
    <source>
        <dbReference type="ARBA" id="ARBA00022989"/>
    </source>
</evidence>
<feature type="transmembrane region" description="Helical" evidence="7">
    <location>
        <begin position="196"/>
        <end position="213"/>
    </location>
</feature>
<dbReference type="GO" id="GO:0005886">
    <property type="term" value="C:plasma membrane"/>
    <property type="evidence" value="ECO:0007669"/>
    <property type="project" value="TreeGrafter"/>
</dbReference>
<keyword evidence="4 7" id="KW-0812">Transmembrane</keyword>
<keyword evidence="6 7" id="KW-0472">Membrane</keyword>
<sequence length="448" mass="47532">MSAPQNNIVYGLNDVPPVKDLLLLSVQQMLLLFTAATFPAMLVKEVGGTIEEAGSMVALTMIAAGIGSVIQASRNRWIGSGYLCPNLCGPSYIAVSMQAAWVGGFPVMRGMIVFAGVIEMLLSGVIRKLRLLFPPIIVGLVVMMVGVSVIPVSVSNFFGVKYAGDSMAWQDVTVGVIALVVMVSANIWGKGPIKMFCLLLGVIAGWALALLIIPEALTDMNRIVHEPWAAFPIHDLSQLSLGFSLQLVVPFLVISLCGSLKSFGNLIAAQKISQPELKELDMKPIGKGLLADGFTTSMAGLMGGMAVDTSSSNVGLAAATGAVSRWIAICAGVIFAILGFSPKLSTAIAMVPGPVVGACLLFAVSFMILTGLKEMTAEPLDERKIFAVGIAFILGVGTGLVPEIFSRMPHFLRPFFSDPLSSTTILAVILYQIFHVDQLWAKLKEKES</sequence>
<feature type="transmembrane region" description="Helical" evidence="7">
    <location>
        <begin position="172"/>
        <end position="189"/>
    </location>
</feature>
<feature type="transmembrane region" description="Helical" evidence="7">
    <location>
        <begin position="313"/>
        <end position="340"/>
    </location>
</feature>
<dbReference type="RefSeq" id="WP_015946841.1">
    <property type="nucleotide sequence ID" value="NC_011768.1"/>
</dbReference>
<dbReference type="HOGENOM" id="CLU_017959_8_3_7"/>
<dbReference type="PANTHER" id="PTHR42810">
    <property type="entry name" value="PURINE PERMEASE C1399.01C-RELATED"/>
    <property type="match status" value="1"/>
</dbReference>
<reference evidence="8 9" key="1">
    <citation type="journal article" date="2012" name="Environ. Microbiol.">
        <title>The genome sequence of Desulfatibacillum alkenivorans AK-01: a blueprint for anaerobic alkane oxidation.</title>
        <authorList>
            <person name="Callaghan A.V."/>
            <person name="Morris B.E."/>
            <person name="Pereira I.A."/>
            <person name="McInerney M.J."/>
            <person name="Austin R.N."/>
            <person name="Groves J.T."/>
            <person name="Kukor J.J."/>
            <person name="Suflita J.M."/>
            <person name="Young L.Y."/>
            <person name="Zylstra G.J."/>
            <person name="Wawrik B."/>
        </authorList>
    </citation>
    <scope>NUCLEOTIDE SEQUENCE [LARGE SCALE GENOMIC DNA]</scope>
    <source>
        <strain evidence="8 9">AK-01</strain>
    </source>
</reference>
<evidence type="ECO:0000256" key="7">
    <source>
        <dbReference type="SAM" id="Phobius"/>
    </source>
</evidence>
<dbReference type="GO" id="GO:0042907">
    <property type="term" value="F:xanthine transmembrane transporter activity"/>
    <property type="evidence" value="ECO:0007669"/>
    <property type="project" value="TreeGrafter"/>
</dbReference>
<evidence type="ECO:0000256" key="6">
    <source>
        <dbReference type="ARBA" id="ARBA00023136"/>
    </source>
</evidence>
<feature type="transmembrane region" description="Helical" evidence="7">
    <location>
        <begin position="347"/>
        <end position="372"/>
    </location>
</feature>
<evidence type="ECO:0000313" key="8">
    <source>
        <dbReference type="EMBL" id="ACL03764.1"/>
    </source>
</evidence>
<dbReference type="eggNOG" id="COG2233">
    <property type="taxonomic scope" value="Bacteria"/>
</dbReference>
<feature type="transmembrane region" description="Helical" evidence="7">
    <location>
        <begin position="384"/>
        <end position="403"/>
    </location>
</feature>
<feature type="transmembrane region" description="Helical" evidence="7">
    <location>
        <begin position="247"/>
        <end position="268"/>
    </location>
</feature>
<evidence type="ECO:0000256" key="2">
    <source>
        <dbReference type="ARBA" id="ARBA00008821"/>
    </source>
</evidence>
<feature type="transmembrane region" description="Helical" evidence="7">
    <location>
        <begin position="107"/>
        <end position="125"/>
    </location>
</feature>
<feature type="transmembrane region" description="Helical" evidence="7">
    <location>
        <begin position="82"/>
        <end position="101"/>
    </location>
</feature>
<feature type="transmembrane region" description="Helical" evidence="7">
    <location>
        <begin position="21"/>
        <end position="41"/>
    </location>
</feature>